<keyword evidence="2" id="KW-1185">Reference proteome</keyword>
<dbReference type="OrthoDB" id="7699805at2759"/>
<accession>A0A8J2H958</accession>
<reference evidence="1" key="1">
    <citation type="submission" date="2021-04" db="EMBL/GenBank/DDBJ databases">
        <authorList>
            <person name="Chebbi M.A.C M."/>
        </authorList>
    </citation>
    <scope>NUCLEOTIDE SEQUENCE</scope>
</reference>
<evidence type="ECO:0000313" key="2">
    <source>
        <dbReference type="Proteomes" id="UP000786811"/>
    </source>
</evidence>
<dbReference type="Proteomes" id="UP000786811">
    <property type="component" value="Unassembled WGS sequence"/>
</dbReference>
<gene>
    <name evidence="1" type="ORF">HICCMSTLAB_LOCUS3879</name>
</gene>
<protein>
    <submittedName>
        <fullName evidence="1">Uncharacterized protein</fullName>
    </submittedName>
</protein>
<evidence type="ECO:0000313" key="1">
    <source>
        <dbReference type="EMBL" id="CAG5083585.1"/>
    </source>
</evidence>
<dbReference type="EMBL" id="CAJNRD030001118">
    <property type="protein sequence ID" value="CAG5083585.1"/>
    <property type="molecule type" value="Genomic_DNA"/>
</dbReference>
<name>A0A8J2H958_COTCN</name>
<organism evidence="1 2">
    <name type="scientific">Cotesia congregata</name>
    <name type="common">Parasitoid wasp</name>
    <name type="synonym">Apanteles congregatus</name>
    <dbReference type="NCBI Taxonomy" id="51543"/>
    <lineage>
        <taxon>Eukaryota</taxon>
        <taxon>Metazoa</taxon>
        <taxon>Ecdysozoa</taxon>
        <taxon>Arthropoda</taxon>
        <taxon>Hexapoda</taxon>
        <taxon>Insecta</taxon>
        <taxon>Pterygota</taxon>
        <taxon>Neoptera</taxon>
        <taxon>Endopterygota</taxon>
        <taxon>Hymenoptera</taxon>
        <taxon>Apocrita</taxon>
        <taxon>Ichneumonoidea</taxon>
        <taxon>Braconidae</taxon>
        <taxon>Microgastrinae</taxon>
        <taxon>Cotesia</taxon>
    </lineage>
</organism>
<feature type="non-terminal residue" evidence="1">
    <location>
        <position position="1"/>
    </location>
</feature>
<comment type="caution">
    <text evidence="1">The sequence shown here is derived from an EMBL/GenBank/DDBJ whole genome shotgun (WGS) entry which is preliminary data.</text>
</comment>
<proteinExistence type="predicted"/>
<sequence>MRKNIYTKDIRRPYKRELGWLSVKSHRMYYLACYFYKLLSIGKPSYLRELFIEDIDTRHSVRLAAKKLPKFATTIYELSFIVTCIHLWGREELPIDLINAP</sequence>
<dbReference type="AlphaFoldDB" id="A0A8J2H958"/>